<dbReference type="PANTHER" id="PTHR30093">
    <property type="entry name" value="GENERAL SECRETION PATHWAY PROTEIN G"/>
    <property type="match status" value="1"/>
</dbReference>
<keyword evidence="1" id="KW-1133">Transmembrane helix</keyword>
<evidence type="ECO:0000313" key="5">
    <source>
        <dbReference type="Proteomes" id="UP000245959"/>
    </source>
</evidence>
<evidence type="ECO:0000313" key="6">
    <source>
        <dbReference type="Proteomes" id="UP000576225"/>
    </source>
</evidence>
<dbReference type="InterPro" id="IPR012902">
    <property type="entry name" value="N_methyl_site"/>
</dbReference>
<feature type="transmembrane region" description="Helical" evidence="1">
    <location>
        <begin position="6"/>
        <end position="28"/>
    </location>
</feature>
<dbReference type="Pfam" id="PF07596">
    <property type="entry name" value="SBP_bac_10"/>
    <property type="match status" value="1"/>
</dbReference>
<accession>A0A2U1API3</accession>
<keyword evidence="5" id="KW-1185">Reference proteome</keyword>
<name>A0A2U1API3_9BACT</name>
<comment type="caution">
    <text evidence="4">The sequence shown here is derived from an EMBL/GenBank/DDBJ whole genome shotgun (WGS) entry which is preliminary data.</text>
</comment>
<dbReference type="GeneID" id="78296385"/>
<evidence type="ECO:0000259" key="2">
    <source>
        <dbReference type="Pfam" id="PF07596"/>
    </source>
</evidence>
<gene>
    <name evidence="4" type="ORF">C8D82_1273</name>
    <name evidence="3" type="ORF">HF882_08000</name>
</gene>
<dbReference type="EMBL" id="JABAEW010000012">
    <property type="protein sequence ID" value="NMD86521.1"/>
    <property type="molecule type" value="Genomic_DNA"/>
</dbReference>
<evidence type="ECO:0000313" key="3">
    <source>
        <dbReference type="EMBL" id="NMD86521.1"/>
    </source>
</evidence>
<keyword evidence="1" id="KW-0812">Transmembrane</keyword>
<evidence type="ECO:0000313" key="4">
    <source>
        <dbReference type="EMBL" id="PVY38241.1"/>
    </source>
</evidence>
<protein>
    <submittedName>
        <fullName evidence="3">DUF1559 domain-containing protein</fullName>
    </submittedName>
    <submittedName>
        <fullName evidence="4">Prepilin-type N-terminal cleavage/methylation domain-containing protein/prepilin-type processing-associated H-X9-DG protein</fullName>
    </submittedName>
</protein>
<dbReference type="InterPro" id="IPR011453">
    <property type="entry name" value="DUF1559"/>
</dbReference>
<reference evidence="4 5" key="1">
    <citation type="submission" date="2018-04" db="EMBL/GenBank/DDBJ databases">
        <title>Genomic Encyclopedia of Type Strains, Phase IV (KMG-IV): sequencing the most valuable type-strain genomes for metagenomic binning, comparative biology and taxonomic classification.</title>
        <authorList>
            <person name="Goeker M."/>
        </authorList>
    </citation>
    <scope>NUCLEOTIDE SEQUENCE [LARGE SCALE GENOMIC DNA]</scope>
    <source>
        <strain evidence="4 5">DSM 14823</strain>
    </source>
</reference>
<feature type="domain" description="DUF1559" evidence="2">
    <location>
        <begin position="30"/>
        <end position="118"/>
    </location>
</feature>
<dbReference type="RefSeq" id="WP_116885098.1">
    <property type="nucleotide sequence ID" value="NZ_CALXNT010000073.1"/>
</dbReference>
<dbReference type="NCBIfam" id="TIGR02532">
    <property type="entry name" value="IV_pilin_GFxxxE"/>
    <property type="match status" value="1"/>
</dbReference>
<reference evidence="3 6" key="2">
    <citation type="submission" date="2020-04" db="EMBL/GenBank/DDBJ databases">
        <authorList>
            <person name="Hitch T.C.A."/>
            <person name="Wylensek D."/>
            <person name="Clavel T."/>
        </authorList>
    </citation>
    <scope>NUCLEOTIDE SEQUENCE [LARGE SCALE GENOMIC DNA]</scope>
    <source>
        <strain evidence="3 6">COR2-253-APC-1A</strain>
    </source>
</reference>
<keyword evidence="1" id="KW-0472">Membrane</keyword>
<dbReference type="EMBL" id="QEKH01000027">
    <property type="protein sequence ID" value="PVY38241.1"/>
    <property type="molecule type" value="Genomic_DNA"/>
</dbReference>
<dbReference type="Gene3D" id="3.30.700.10">
    <property type="entry name" value="Glycoprotein, Type 4 Pilin"/>
    <property type="match status" value="1"/>
</dbReference>
<dbReference type="SUPFAM" id="SSF54523">
    <property type="entry name" value="Pili subunits"/>
    <property type="match status" value="1"/>
</dbReference>
<proteinExistence type="predicted"/>
<dbReference type="Proteomes" id="UP000576225">
    <property type="component" value="Unassembled WGS sequence"/>
</dbReference>
<sequence>MKRFFTLIELLVVIAIIAILAAMLLPALNKARDKARDIKCTNNLKQIGTYMQLYLDQYNSISPQAYGNLDGGKDKGKWQDMLMPYYQPNVALADQCHLEKLTSNIRKPIGIFGCPSSESPYDLSAKTCHYAINSRFATIWGWPTKTSKIKSPSRRATVFDTDQRGSWPYPRADAREDNADPKYGNMVSAGGAWRHLGNQGANILFADGHVVAMRRLEIPLNKNAADKAGYFWKD</sequence>
<dbReference type="Proteomes" id="UP000245959">
    <property type="component" value="Unassembled WGS sequence"/>
</dbReference>
<dbReference type="AlphaFoldDB" id="A0A2U1API3"/>
<dbReference type="InterPro" id="IPR045584">
    <property type="entry name" value="Pilin-like"/>
</dbReference>
<organism evidence="4 5">
    <name type="scientific">Victivallis vadensis</name>
    <dbReference type="NCBI Taxonomy" id="172901"/>
    <lineage>
        <taxon>Bacteria</taxon>
        <taxon>Pseudomonadati</taxon>
        <taxon>Lentisphaerota</taxon>
        <taxon>Lentisphaeria</taxon>
        <taxon>Victivallales</taxon>
        <taxon>Victivallaceae</taxon>
        <taxon>Victivallis</taxon>
    </lineage>
</organism>
<evidence type="ECO:0000256" key="1">
    <source>
        <dbReference type="SAM" id="Phobius"/>
    </source>
</evidence>